<proteinExistence type="predicted"/>
<feature type="signal peptide" evidence="1">
    <location>
        <begin position="1"/>
        <end position="27"/>
    </location>
</feature>
<dbReference type="InterPro" id="IPR032710">
    <property type="entry name" value="NTF2-like_dom_sf"/>
</dbReference>
<keyword evidence="4" id="KW-1185">Reference proteome</keyword>
<sequence length="146" mass="16038">MANKSLPFIMYPICFVMGFLLPDIANAGGAPIETVQHKFDAFNRHDADAIEGAYAVDATLHSPDDPNLSGNKPIADTYRKLFAAIPDAKDNITLIESVGPHVYVQFSLTGHWGGAEDKPIVARLMSVYTVKNGHIAEDDTYYDRKI</sequence>
<dbReference type="SUPFAM" id="SSF54427">
    <property type="entry name" value="NTF2-like"/>
    <property type="match status" value="1"/>
</dbReference>
<accession>A0A8J2YQ14</accession>
<evidence type="ECO:0000313" key="4">
    <source>
        <dbReference type="Proteomes" id="UP000646365"/>
    </source>
</evidence>
<evidence type="ECO:0000256" key="1">
    <source>
        <dbReference type="SAM" id="SignalP"/>
    </source>
</evidence>
<dbReference type="Gene3D" id="3.10.450.50">
    <property type="match status" value="1"/>
</dbReference>
<dbReference type="InterPro" id="IPR037401">
    <property type="entry name" value="SnoaL-like"/>
</dbReference>
<evidence type="ECO:0000259" key="2">
    <source>
        <dbReference type="Pfam" id="PF12680"/>
    </source>
</evidence>
<reference evidence="3" key="2">
    <citation type="submission" date="2020-09" db="EMBL/GenBank/DDBJ databases">
        <authorList>
            <person name="Sun Q."/>
            <person name="Zhou Y."/>
        </authorList>
    </citation>
    <scope>NUCLEOTIDE SEQUENCE</scope>
    <source>
        <strain evidence="3">CGMCC 1.15725</strain>
    </source>
</reference>
<comment type="caution">
    <text evidence="3">The sequence shown here is derived from an EMBL/GenBank/DDBJ whole genome shotgun (WGS) entry which is preliminary data.</text>
</comment>
<dbReference type="RefSeq" id="WP_189041971.1">
    <property type="nucleotide sequence ID" value="NZ_BMJQ01000001.1"/>
</dbReference>
<dbReference type="EMBL" id="BMJQ01000001">
    <property type="protein sequence ID" value="GGF02007.1"/>
    <property type="molecule type" value="Genomic_DNA"/>
</dbReference>
<name>A0A8J2YQ14_9PROT</name>
<organism evidence="3 4">
    <name type="scientific">Aliidongia dinghuensis</name>
    <dbReference type="NCBI Taxonomy" id="1867774"/>
    <lineage>
        <taxon>Bacteria</taxon>
        <taxon>Pseudomonadati</taxon>
        <taxon>Pseudomonadota</taxon>
        <taxon>Alphaproteobacteria</taxon>
        <taxon>Rhodospirillales</taxon>
        <taxon>Dongiaceae</taxon>
        <taxon>Aliidongia</taxon>
    </lineage>
</organism>
<feature type="domain" description="SnoaL-like" evidence="2">
    <location>
        <begin position="36"/>
        <end position="137"/>
    </location>
</feature>
<protein>
    <recommendedName>
        <fullName evidence="2">SnoaL-like domain-containing protein</fullName>
    </recommendedName>
</protein>
<dbReference type="Pfam" id="PF12680">
    <property type="entry name" value="SnoaL_2"/>
    <property type="match status" value="1"/>
</dbReference>
<dbReference type="Proteomes" id="UP000646365">
    <property type="component" value="Unassembled WGS sequence"/>
</dbReference>
<feature type="chain" id="PRO_5035224626" description="SnoaL-like domain-containing protein" evidence="1">
    <location>
        <begin position="28"/>
        <end position="146"/>
    </location>
</feature>
<evidence type="ECO:0000313" key="3">
    <source>
        <dbReference type="EMBL" id="GGF02007.1"/>
    </source>
</evidence>
<keyword evidence="1" id="KW-0732">Signal</keyword>
<dbReference type="AlphaFoldDB" id="A0A8J2YQ14"/>
<gene>
    <name evidence="3" type="ORF">GCM10011611_04390</name>
</gene>
<reference evidence="3" key="1">
    <citation type="journal article" date="2014" name="Int. J. Syst. Evol. Microbiol.">
        <title>Complete genome sequence of Corynebacterium casei LMG S-19264T (=DSM 44701T), isolated from a smear-ripened cheese.</title>
        <authorList>
            <consortium name="US DOE Joint Genome Institute (JGI-PGF)"/>
            <person name="Walter F."/>
            <person name="Albersmeier A."/>
            <person name="Kalinowski J."/>
            <person name="Ruckert C."/>
        </authorList>
    </citation>
    <scope>NUCLEOTIDE SEQUENCE</scope>
    <source>
        <strain evidence="3">CGMCC 1.15725</strain>
    </source>
</reference>